<dbReference type="PANTHER" id="PTHR46835">
    <property type="entry name" value="BASIC-LEUCINE ZIPPER (BZIP) TRANSCRIPTION FACTOR FAMILY PROTEIN-RELATED"/>
    <property type="match status" value="1"/>
</dbReference>
<feature type="region of interest" description="Disordered" evidence="2">
    <location>
        <begin position="1"/>
        <end position="30"/>
    </location>
</feature>
<evidence type="ECO:0000259" key="3">
    <source>
        <dbReference type="SMART" id="SM00338"/>
    </source>
</evidence>
<dbReference type="Gene3D" id="3.30.160.60">
    <property type="entry name" value="Classic Zinc Finger"/>
    <property type="match status" value="1"/>
</dbReference>
<dbReference type="CDD" id="cd14703">
    <property type="entry name" value="bZIP_plant_RF2"/>
    <property type="match status" value="1"/>
</dbReference>
<dbReference type="SUPFAM" id="SSF57959">
    <property type="entry name" value="Leucine zipper domain"/>
    <property type="match status" value="1"/>
</dbReference>
<accession>A0AA38GPU7</accession>
<keyword evidence="1" id="KW-0175">Coiled coil</keyword>
<evidence type="ECO:0000313" key="5">
    <source>
        <dbReference type="Proteomes" id="UP000824469"/>
    </source>
</evidence>
<sequence length="297" mass="33305">MASHMKGKAQPVNWSYSPRQSHLPPKSPFPSMGPAFVDYGPSPFVGQKSFPHASGGYRQHQRTSSESFLIEEQPSWLDDLLNEPETPVKKGSHRRSSSDSVAFLEVPIAAARIENISEEEEFDISNLTSLRSSNFDRLDKENRASNYYQAKTKKPPIKSWDAPARESRKIAYLGTSTPTQDADNATASAISREEPQEHDVYNATSSGLEGMDSSFNKLADLDMDPKRAKQQFAQRSRVRKLQYISELERNVSALQAEESEVSAEVAFLNQQRLILTLENQALKQRVAGLAQEKMIKD</sequence>
<dbReference type="AlphaFoldDB" id="A0AA38GPU7"/>
<dbReference type="SMART" id="SM00338">
    <property type="entry name" value="BRLZ"/>
    <property type="match status" value="1"/>
</dbReference>
<dbReference type="EMBL" id="JAHRHJ020000002">
    <property type="protein sequence ID" value="KAH9325982.1"/>
    <property type="molecule type" value="Genomic_DNA"/>
</dbReference>
<feature type="non-terminal residue" evidence="4">
    <location>
        <position position="297"/>
    </location>
</feature>
<comment type="caution">
    <text evidence="4">The sequence shown here is derived from an EMBL/GenBank/DDBJ whole genome shotgun (WGS) entry which is preliminary data.</text>
</comment>
<proteinExistence type="predicted"/>
<keyword evidence="5" id="KW-1185">Reference proteome</keyword>
<dbReference type="PANTHER" id="PTHR46835:SF3">
    <property type="entry name" value="BASIC-LEUCINE ZIPPER (BZIP) TRANSCRIPTION FACTOR FAMILY PROTEIN"/>
    <property type="match status" value="1"/>
</dbReference>
<evidence type="ECO:0000256" key="1">
    <source>
        <dbReference type="SAM" id="Coils"/>
    </source>
</evidence>
<dbReference type="InterPro" id="IPR004827">
    <property type="entry name" value="bZIP"/>
</dbReference>
<feature type="domain" description="BZIP" evidence="3">
    <location>
        <begin position="222"/>
        <end position="281"/>
    </location>
</feature>
<dbReference type="GO" id="GO:0003700">
    <property type="term" value="F:DNA-binding transcription factor activity"/>
    <property type="evidence" value="ECO:0007669"/>
    <property type="project" value="InterPro"/>
</dbReference>
<reference evidence="4 5" key="1">
    <citation type="journal article" date="2021" name="Nat. Plants">
        <title>The Taxus genome provides insights into paclitaxel biosynthesis.</title>
        <authorList>
            <person name="Xiong X."/>
            <person name="Gou J."/>
            <person name="Liao Q."/>
            <person name="Li Y."/>
            <person name="Zhou Q."/>
            <person name="Bi G."/>
            <person name="Li C."/>
            <person name="Du R."/>
            <person name="Wang X."/>
            <person name="Sun T."/>
            <person name="Guo L."/>
            <person name="Liang H."/>
            <person name="Lu P."/>
            <person name="Wu Y."/>
            <person name="Zhang Z."/>
            <person name="Ro D.K."/>
            <person name="Shang Y."/>
            <person name="Huang S."/>
            <person name="Yan J."/>
        </authorList>
    </citation>
    <scope>NUCLEOTIDE SEQUENCE [LARGE SCALE GENOMIC DNA]</scope>
    <source>
        <strain evidence="4">Ta-2019</strain>
    </source>
</reference>
<evidence type="ECO:0000313" key="4">
    <source>
        <dbReference type="EMBL" id="KAH9325982.1"/>
    </source>
</evidence>
<evidence type="ECO:0000256" key="2">
    <source>
        <dbReference type="SAM" id="MobiDB-lite"/>
    </source>
</evidence>
<protein>
    <recommendedName>
        <fullName evidence="3">BZIP domain-containing protein</fullName>
    </recommendedName>
</protein>
<dbReference type="InterPro" id="IPR044759">
    <property type="entry name" value="bZIP_RF2"/>
</dbReference>
<organism evidence="4 5">
    <name type="scientific">Taxus chinensis</name>
    <name type="common">Chinese yew</name>
    <name type="synonym">Taxus wallichiana var. chinensis</name>
    <dbReference type="NCBI Taxonomy" id="29808"/>
    <lineage>
        <taxon>Eukaryota</taxon>
        <taxon>Viridiplantae</taxon>
        <taxon>Streptophyta</taxon>
        <taxon>Embryophyta</taxon>
        <taxon>Tracheophyta</taxon>
        <taxon>Spermatophyta</taxon>
        <taxon>Pinopsida</taxon>
        <taxon>Pinidae</taxon>
        <taxon>Conifers II</taxon>
        <taxon>Cupressales</taxon>
        <taxon>Taxaceae</taxon>
        <taxon>Taxus</taxon>
    </lineage>
</organism>
<dbReference type="InterPro" id="IPR044797">
    <property type="entry name" value="At4g06598-like"/>
</dbReference>
<dbReference type="GO" id="GO:0005634">
    <property type="term" value="C:nucleus"/>
    <property type="evidence" value="ECO:0007669"/>
    <property type="project" value="UniProtKB-ARBA"/>
</dbReference>
<gene>
    <name evidence="4" type="ORF">KI387_006160</name>
</gene>
<name>A0AA38GPU7_TAXCH</name>
<dbReference type="InterPro" id="IPR046347">
    <property type="entry name" value="bZIP_sf"/>
</dbReference>
<dbReference type="OMA" id="NAIQHHR"/>
<feature type="coiled-coil region" evidence="1">
    <location>
        <begin position="244"/>
        <end position="271"/>
    </location>
</feature>
<dbReference type="Proteomes" id="UP000824469">
    <property type="component" value="Unassembled WGS sequence"/>
</dbReference>